<dbReference type="HOGENOM" id="CLU_021639_4_1_9"/>
<dbReference type="eggNOG" id="COG0697">
    <property type="taxonomic scope" value="Bacteria"/>
</dbReference>
<keyword evidence="2 4" id="KW-0472">Membrane</keyword>
<evidence type="ECO:0000256" key="3">
    <source>
        <dbReference type="SAM" id="MobiDB-lite"/>
    </source>
</evidence>
<evidence type="ECO:0000313" key="6">
    <source>
        <dbReference type="Proteomes" id="UP000005262"/>
    </source>
</evidence>
<feature type="transmembrane region" description="Helical" evidence="4">
    <location>
        <begin position="413"/>
        <end position="443"/>
    </location>
</feature>
<feature type="transmembrane region" description="Helical" evidence="4">
    <location>
        <begin position="293"/>
        <end position="311"/>
    </location>
</feature>
<protein>
    <submittedName>
        <fullName evidence="5">Spore germination protein, GerA family</fullName>
    </submittedName>
</protein>
<evidence type="ECO:0000256" key="2">
    <source>
        <dbReference type="ARBA" id="ARBA00023136"/>
    </source>
</evidence>
<dbReference type="KEGG" id="dmi:Desmer_1440"/>
<dbReference type="InterPro" id="IPR050768">
    <property type="entry name" value="UPF0353/GerABKA_families"/>
</dbReference>
<dbReference type="Proteomes" id="UP000005262">
    <property type="component" value="Chromosome"/>
</dbReference>
<reference evidence="6" key="2">
    <citation type="submission" date="2012-08" db="EMBL/GenBank/DDBJ databases">
        <title>Finished genome of Desulfosporosinus meridiei DSM 13257.</title>
        <authorList>
            <person name="Huntemann M."/>
            <person name="Wei C.-L."/>
            <person name="Han J."/>
            <person name="Detter J.C."/>
            <person name="Han C."/>
            <person name="Davenport K."/>
            <person name="Daligault H."/>
            <person name="Erkkila T."/>
            <person name="Gu W."/>
            <person name="Munk A.C.C."/>
            <person name="Teshima H."/>
            <person name="Xu Y."/>
            <person name="Chain P."/>
            <person name="Tapia R."/>
            <person name="Chen A."/>
            <person name="Krypides N."/>
            <person name="Mavromatis K."/>
            <person name="Markowitz V."/>
            <person name="Szeto E."/>
            <person name="Ivanova N."/>
            <person name="Mikhailova N."/>
            <person name="Ovchinnikova G."/>
            <person name="Pagani I."/>
            <person name="Pati A."/>
            <person name="Goodwin L."/>
            <person name="Peters L."/>
            <person name="Pitluck S."/>
            <person name="Woyke T."/>
            <person name="Pester M."/>
            <person name="Spring S."/>
            <person name="Ollivier B."/>
            <person name="Rattei T."/>
            <person name="Klenk H.-P."/>
            <person name="Wagner M."/>
            <person name="Loy A."/>
        </authorList>
    </citation>
    <scope>NUCLEOTIDE SEQUENCE [LARGE SCALE GENOMIC DNA]</scope>
    <source>
        <strain evidence="6">ATCC BAA-275 / DSM 13257 / NCIMB 13706 / S10</strain>
    </source>
</reference>
<organism evidence="5 6">
    <name type="scientific">Desulfosporosinus meridiei (strain ATCC BAA-275 / DSM 13257 / KCTC 12902 / NCIMB 13706 / S10)</name>
    <dbReference type="NCBI Taxonomy" id="768704"/>
    <lineage>
        <taxon>Bacteria</taxon>
        <taxon>Bacillati</taxon>
        <taxon>Bacillota</taxon>
        <taxon>Clostridia</taxon>
        <taxon>Eubacteriales</taxon>
        <taxon>Desulfitobacteriaceae</taxon>
        <taxon>Desulfosporosinus</taxon>
    </lineage>
</organism>
<dbReference type="PANTHER" id="PTHR22550:SF5">
    <property type="entry name" value="LEUCINE ZIPPER PROTEIN 4"/>
    <property type="match status" value="1"/>
</dbReference>
<dbReference type="GO" id="GO:0016020">
    <property type="term" value="C:membrane"/>
    <property type="evidence" value="ECO:0007669"/>
    <property type="project" value="InterPro"/>
</dbReference>
<evidence type="ECO:0000256" key="4">
    <source>
        <dbReference type="SAM" id="Phobius"/>
    </source>
</evidence>
<dbReference type="GO" id="GO:0009847">
    <property type="term" value="P:spore germination"/>
    <property type="evidence" value="ECO:0007669"/>
    <property type="project" value="InterPro"/>
</dbReference>
<keyword evidence="6" id="KW-1185">Reference proteome</keyword>
<dbReference type="EMBL" id="CP003629">
    <property type="protein sequence ID" value="AFQ43433.1"/>
    <property type="molecule type" value="Genomic_DNA"/>
</dbReference>
<feature type="transmembrane region" description="Helical" evidence="4">
    <location>
        <begin position="455"/>
        <end position="478"/>
    </location>
</feature>
<dbReference type="PANTHER" id="PTHR22550">
    <property type="entry name" value="SPORE GERMINATION PROTEIN"/>
    <property type="match status" value="1"/>
</dbReference>
<evidence type="ECO:0000256" key="1">
    <source>
        <dbReference type="ARBA" id="ARBA00005278"/>
    </source>
</evidence>
<dbReference type="InterPro" id="IPR004995">
    <property type="entry name" value="Spore_Ger"/>
</dbReference>
<proteinExistence type="inferred from homology"/>
<dbReference type="Pfam" id="PF03323">
    <property type="entry name" value="GerA"/>
    <property type="match status" value="1"/>
</dbReference>
<comment type="similarity">
    <text evidence="1">Belongs to the GerABKA family.</text>
</comment>
<feature type="compositionally biased region" description="Basic and acidic residues" evidence="3">
    <location>
        <begin position="525"/>
        <end position="546"/>
    </location>
</feature>
<name>J7IWF0_DESMD</name>
<accession>J7IWF0</accession>
<dbReference type="AlphaFoldDB" id="J7IWF0"/>
<feature type="region of interest" description="Disordered" evidence="3">
    <location>
        <begin position="523"/>
        <end position="546"/>
    </location>
</feature>
<keyword evidence="4" id="KW-1133">Transmembrane helix</keyword>
<evidence type="ECO:0000313" key="5">
    <source>
        <dbReference type="EMBL" id="AFQ43433.1"/>
    </source>
</evidence>
<dbReference type="STRING" id="768704.Desmer_1440"/>
<reference evidence="5 6" key="1">
    <citation type="journal article" date="2012" name="J. Bacteriol.">
        <title>Complete genome sequences of Desulfosporosinus orientis DSM765T, Desulfosporosinus youngiae DSM17734T, Desulfosporosinus meridiei DSM13257T, and Desulfosporosinus acidiphilus DSM22704T.</title>
        <authorList>
            <person name="Pester M."/>
            <person name="Brambilla E."/>
            <person name="Alazard D."/>
            <person name="Rattei T."/>
            <person name="Weinmaier T."/>
            <person name="Han J."/>
            <person name="Lucas S."/>
            <person name="Lapidus A."/>
            <person name="Cheng J.F."/>
            <person name="Goodwin L."/>
            <person name="Pitluck S."/>
            <person name="Peters L."/>
            <person name="Ovchinnikova G."/>
            <person name="Teshima H."/>
            <person name="Detter J.C."/>
            <person name="Han C.S."/>
            <person name="Tapia R."/>
            <person name="Land M.L."/>
            <person name="Hauser L."/>
            <person name="Kyrpides N.C."/>
            <person name="Ivanova N.N."/>
            <person name="Pagani I."/>
            <person name="Huntmann M."/>
            <person name="Wei C.L."/>
            <person name="Davenport K.W."/>
            <person name="Daligault H."/>
            <person name="Chain P.S."/>
            <person name="Chen A."/>
            <person name="Mavromatis K."/>
            <person name="Markowitz V."/>
            <person name="Szeto E."/>
            <person name="Mikhailova N."/>
            <person name="Pati A."/>
            <person name="Wagner M."/>
            <person name="Woyke T."/>
            <person name="Ollivier B."/>
            <person name="Klenk H.P."/>
            <person name="Spring S."/>
            <person name="Loy A."/>
        </authorList>
    </citation>
    <scope>NUCLEOTIDE SEQUENCE [LARGE SCALE GENOMIC DNA]</scope>
    <source>
        <strain evidence="6">ATCC BAA-275 / DSM 13257 / NCIMB 13706 / S10</strain>
    </source>
</reference>
<dbReference type="PIRSF" id="PIRSF005690">
    <property type="entry name" value="GerBA"/>
    <property type="match status" value="1"/>
</dbReference>
<gene>
    <name evidence="5" type="ordered locus">Desmer_1440</name>
</gene>
<sequence length="546" mass="59663">MGVMLSYLLSRLKYLKLLGQNYKLSQSNSTASKDKDEKSTTSHLSASLKNNLDLFRESLGNNYDVVIREFTINLPKQVDAALLYLTGMTDPKIVNDSILKPLMFESQLDKTTLASKLDIIEIIRTTMLSVGEVSKSNSINDLVDNCMAGTSILLVDGCPEALLIMTADWKARSVDEPKTESVVRGPREGFIENILTNTTLLRRKIKNPDLILETMKIGQRTKTSVCIAYIKGLANPSLIEEIKRRLNNIKTDSILESGYIEQFIEDAPFSIFSTVGNTEKPDSVAAKILEGRAAIFVDGTPFVLTVPLLLFENFQSAEDYYSRPYFVSFIRLIRFMAYLISILAPATYVALTTYHQELIPTPLLFSMASAQEGVPFPAIVEAVGMGVVFEILREAGVRLPRPVGQAVSIVGALVIGQSAVTAGLIGAPMVIVVALTAVASFVVPAQTDSGGILRIVFVTLAGFSGGFGIIIGLIGLFIHLTSLRSFGTPFLSPIAPLSAADLKDSFIRAPLWAMITRPSFMGSEDTQRKDFRLKPSPPSEKESQSE</sequence>
<feature type="transmembrane region" description="Helical" evidence="4">
    <location>
        <begin position="332"/>
        <end position="354"/>
    </location>
</feature>
<keyword evidence="4" id="KW-0812">Transmembrane</keyword>